<dbReference type="STRING" id="1359168.OCHUTO_0752"/>
<dbReference type="Gene3D" id="2.60.40.1890">
    <property type="entry name" value="PCu(A)C copper chaperone"/>
    <property type="match status" value="1"/>
</dbReference>
<dbReference type="PATRIC" id="fig|1359168.3.peg.384"/>
<evidence type="ECO:0008006" key="3">
    <source>
        <dbReference type="Google" id="ProtNLM"/>
    </source>
</evidence>
<reference evidence="1 2" key="1">
    <citation type="submission" date="2015-02" db="EMBL/GenBank/DDBJ databases">
        <title>Genome Sequencing of Rickettsiales.</title>
        <authorList>
            <person name="Daugherty S.C."/>
            <person name="Su Q."/>
            <person name="Abolude K."/>
            <person name="Beier-Sexton M."/>
            <person name="Carlyon J.A."/>
            <person name="Carter R."/>
            <person name="Day N.P."/>
            <person name="Dumler S.J."/>
            <person name="Dyachenko V."/>
            <person name="Godinez A."/>
            <person name="Kurtti T.J."/>
            <person name="Lichay M."/>
            <person name="Mullins K.E."/>
            <person name="Ott S."/>
            <person name="Pappas-Brown V."/>
            <person name="Paris D.H."/>
            <person name="Patel P."/>
            <person name="Richards A.L."/>
            <person name="Sadzewicz L."/>
            <person name="Sears K."/>
            <person name="Seidman D."/>
            <person name="Sengamalay N."/>
            <person name="Stenos J."/>
            <person name="Tallon L.J."/>
            <person name="Vincent G."/>
            <person name="Fraser C.M."/>
            <person name="Munderloh U."/>
            <person name="Dunning-Hotopp J.C."/>
        </authorList>
    </citation>
    <scope>NUCLEOTIDE SEQUENCE [LARGE SCALE GENOMIC DNA]</scope>
    <source>
        <strain evidence="1 2">Fuller</strain>
    </source>
</reference>
<dbReference type="EMBL" id="LANP01000019">
    <property type="protein sequence ID" value="KJV55645.1"/>
    <property type="molecule type" value="Genomic_DNA"/>
</dbReference>
<accession>A0A0F3MIT3</accession>
<sequence length="181" mass="20067">MNKNTLILLTLLNIFIYQTNVVGQSLQAENSSSSCCGEHNNKLSNIENKNLSESDNDKFSNPSVQFLNAWARPAAIGKNSAVYLTISNQSLKNIEIIGVSAPDIANIAMFHQSITDDNGVVSMSHIEHLLIPLQTEFILKPGGFHIMLMKVTKQLRDGDSFNIIFTMKDQTTTTIKVQVKK</sequence>
<dbReference type="AlphaFoldDB" id="A0A0F3MIT3"/>
<organism evidence="1 2">
    <name type="scientific">Orientia chuto str. Dubai</name>
    <dbReference type="NCBI Taxonomy" id="1359168"/>
    <lineage>
        <taxon>Bacteria</taxon>
        <taxon>Pseudomonadati</taxon>
        <taxon>Pseudomonadota</taxon>
        <taxon>Alphaproteobacteria</taxon>
        <taxon>Rickettsiales</taxon>
        <taxon>Rickettsiaceae</taxon>
        <taxon>Rickettsieae</taxon>
        <taxon>Orientia</taxon>
    </lineage>
</organism>
<name>A0A0F3MIT3_9RICK</name>
<dbReference type="RefSeq" id="WP_045797394.1">
    <property type="nucleotide sequence ID" value="NZ_LANP01000019.1"/>
</dbReference>
<gene>
    <name evidence="1" type="ORF">OCHUTO_0752</name>
</gene>
<evidence type="ECO:0000313" key="2">
    <source>
        <dbReference type="Proteomes" id="UP000033616"/>
    </source>
</evidence>
<dbReference type="InterPro" id="IPR007410">
    <property type="entry name" value="LpqE-like"/>
</dbReference>
<proteinExistence type="predicted"/>
<keyword evidence="2" id="KW-1185">Reference proteome</keyword>
<dbReference type="Proteomes" id="UP000033616">
    <property type="component" value="Unassembled WGS sequence"/>
</dbReference>
<dbReference type="PANTHER" id="PTHR36302">
    <property type="entry name" value="BLR7088 PROTEIN"/>
    <property type="match status" value="1"/>
</dbReference>
<protein>
    <recommendedName>
        <fullName evidence="3">Copper chaperone PCu(A)C</fullName>
    </recommendedName>
</protein>
<dbReference type="Pfam" id="PF04314">
    <property type="entry name" value="PCuAC"/>
    <property type="match status" value="1"/>
</dbReference>
<dbReference type="OrthoDB" id="9796962at2"/>
<dbReference type="PANTHER" id="PTHR36302:SF1">
    <property type="entry name" value="COPPER CHAPERONE PCU(A)C"/>
    <property type="match status" value="1"/>
</dbReference>
<dbReference type="SUPFAM" id="SSF110087">
    <property type="entry name" value="DR1885-like metal-binding protein"/>
    <property type="match status" value="1"/>
</dbReference>
<dbReference type="InterPro" id="IPR036182">
    <property type="entry name" value="PCuAC_sf"/>
</dbReference>
<evidence type="ECO:0000313" key="1">
    <source>
        <dbReference type="EMBL" id="KJV55645.1"/>
    </source>
</evidence>
<dbReference type="InterPro" id="IPR058248">
    <property type="entry name" value="Lxx211020-like"/>
</dbReference>
<comment type="caution">
    <text evidence="1">The sequence shown here is derived from an EMBL/GenBank/DDBJ whole genome shotgun (WGS) entry which is preliminary data.</text>
</comment>